<gene>
    <name evidence="2" type="ORF">ASPZODRAFT_126729</name>
</gene>
<dbReference type="Gene3D" id="3.40.50.720">
    <property type="entry name" value="NAD(P)-binding Rossmann-like Domain"/>
    <property type="match status" value="1"/>
</dbReference>
<dbReference type="InterPro" id="IPR036291">
    <property type="entry name" value="NAD(P)-bd_dom_sf"/>
</dbReference>
<keyword evidence="3" id="KW-1185">Reference proteome</keyword>
<reference evidence="3" key="1">
    <citation type="journal article" date="2017" name="Genome Biol.">
        <title>Comparative genomics reveals high biological diversity and specific adaptations in the industrially and medically important fungal genus Aspergillus.</title>
        <authorList>
            <person name="de Vries R.P."/>
            <person name="Riley R."/>
            <person name="Wiebenga A."/>
            <person name="Aguilar-Osorio G."/>
            <person name="Amillis S."/>
            <person name="Uchima C.A."/>
            <person name="Anderluh G."/>
            <person name="Asadollahi M."/>
            <person name="Askin M."/>
            <person name="Barry K."/>
            <person name="Battaglia E."/>
            <person name="Bayram O."/>
            <person name="Benocci T."/>
            <person name="Braus-Stromeyer S.A."/>
            <person name="Caldana C."/>
            <person name="Canovas D."/>
            <person name="Cerqueira G.C."/>
            <person name="Chen F."/>
            <person name="Chen W."/>
            <person name="Choi C."/>
            <person name="Clum A."/>
            <person name="Dos Santos R.A."/>
            <person name="Damasio A.R."/>
            <person name="Diallinas G."/>
            <person name="Emri T."/>
            <person name="Fekete E."/>
            <person name="Flipphi M."/>
            <person name="Freyberg S."/>
            <person name="Gallo A."/>
            <person name="Gournas C."/>
            <person name="Habgood R."/>
            <person name="Hainaut M."/>
            <person name="Harispe M.L."/>
            <person name="Henrissat B."/>
            <person name="Hilden K.S."/>
            <person name="Hope R."/>
            <person name="Hossain A."/>
            <person name="Karabika E."/>
            <person name="Karaffa L."/>
            <person name="Karanyi Z."/>
            <person name="Krasevec N."/>
            <person name="Kuo A."/>
            <person name="Kusch H."/>
            <person name="LaButti K."/>
            <person name="Lagendijk E.L."/>
            <person name="Lapidus A."/>
            <person name="Levasseur A."/>
            <person name="Lindquist E."/>
            <person name="Lipzen A."/>
            <person name="Logrieco A.F."/>
            <person name="MacCabe A."/>
            <person name="Maekelae M.R."/>
            <person name="Malavazi I."/>
            <person name="Melin P."/>
            <person name="Meyer V."/>
            <person name="Mielnichuk N."/>
            <person name="Miskei M."/>
            <person name="Molnar A.P."/>
            <person name="Mule G."/>
            <person name="Ngan C.Y."/>
            <person name="Orejas M."/>
            <person name="Orosz E."/>
            <person name="Ouedraogo J.P."/>
            <person name="Overkamp K.M."/>
            <person name="Park H.-S."/>
            <person name="Perrone G."/>
            <person name="Piumi F."/>
            <person name="Punt P.J."/>
            <person name="Ram A.F."/>
            <person name="Ramon A."/>
            <person name="Rauscher S."/>
            <person name="Record E."/>
            <person name="Riano-Pachon D.M."/>
            <person name="Robert V."/>
            <person name="Roehrig J."/>
            <person name="Ruller R."/>
            <person name="Salamov A."/>
            <person name="Salih N.S."/>
            <person name="Samson R.A."/>
            <person name="Sandor E."/>
            <person name="Sanguinetti M."/>
            <person name="Schuetze T."/>
            <person name="Sepcic K."/>
            <person name="Shelest E."/>
            <person name="Sherlock G."/>
            <person name="Sophianopoulou V."/>
            <person name="Squina F.M."/>
            <person name="Sun H."/>
            <person name="Susca A."/>
            <person name="Todd R.B."/>
            <person name="Tsang A."/>
            <person name="Unkles S.E."/>
            <person name="van de Wiele N."/>
            <person name="van Rossen-Uffink D."/>
            <person name="Oliveira J.V."/>
            <person name="Vesth T.C."/>
            <person name="Visser J."/>
            <person name="Yu J.-H."/>
            <person name="Zhou M."/>
            <person name="Andersen M.R."/>
            <person name="Archer D.B."/>
            <person name="Baker S.E."/>
            <person name="Benoit I."/>
            <person name="Brakhage A.A."/>
            <person name="Braus G.H."/>
            <person name="Fischer R."/>
            <person name="Frisvad J.C."/>
            <person name="Goldman G.H."/>
            <person name="Houbraken J."/>
            <person name="Oakley B."/>
            <person name="Pocsi I."/>
            <person name="Scazzocchio C."/>
            <person name="Seiboth B."/>
            <person name="vanKuyk P.A."/>
            <person name="Wortman J."/>
            <person name="Dyer P.S."/>
            <person name="Grigoriev I.V."/>
        </authorList>
    </citation>
    <scope>NUCLEOTIDE SEQUENCE [LARGE SCALE GENOMIC DNA]</scope>
    <source>
        <strain evidence="3">CBS 506.65</strain>
    </source>
</reference>
<dbReference type="RefSeq" id="XP_022585298.1">
    <property type="nucleotide sequence ID" value="XM_022721559.1"/>
</dbReference>
<accession>A0A1L9SUB4</accession>
<dbReference type="VEuPathDB" id="FungiDB:ASPZODRAFT_126729"/>
<protein>
    <recommendedName>
        <fullName evidence="1">NmrA-like domain-containing protein</fullName>
    </recommendedName>
</protein>
<dbReference type="InterPro" id="IPR008030">
    <property type="entry name" value="NmrA-like"/>
</dbReference>
<sequence length="317" mass="35262">MALKYLITGATGGLGSRVLDYLVANVPSSEYAAASSRESSRQQFEDRGIAFRLVEYDDPKSLDAAFVGVENLFFVSTNTFDVEKRTRQHRNFIDAAKKAGVKHVWYTSLAFGGFKSDSTVDVQKAHLETEKMLKSSGVTFTSIREGIYTEAFPLFLGWYPNTQTVYIPSDGPVAFTSRTELGEANARLMMRGGFENEIVLLTAQEAITFAQMVNVINKTTQRNVKLEVVSSSQYVQLNAARDEGEKPAAFFETLVSWYDGITNGDASATHPLMAEILGRDPKTATQVVRDLLTENRNYIWHQNYTDPAKYAAIKLNA</sequence>
<dbReference type="STRING" id="1073090.A0A1L9SUB4"/>
<dbReference type="Gene3D" id="3.90.25.10">
    <property type="entry name" value="UDP-galactose 4-epimerase, domain 1"/>
    <property type="match status" value="1"/>
</dbReference>
<dbReference type="Proteomes" id="UP000184188">
    <property type="component" value="Unassembled WGS sequence"/>
</dbReference>
<evidence type="ECO:0000259" key="1">
    <source>
        <dbReference type="Pfam" id="PF05368"/>
    </source>
</evidence>
<dbReference type="PANTHER" id="PTHR47129">
    <property type="entry name" value="QUINONE OXIDOREDUCTASE 2"/>
    <property type="match status" value="1"/>
</dbReference>
<dbReference type="GeneID" id="34608024"/>
<dbReference type="InterPro" id="IPR052718">
    <property type="entry name" value="NmrA-type_oxidoreductase"/>
</dbReference>
<dbReference type="Pfam" id="PF05368">
    <property type="entry name" value="NmrA"/>
    <property type="match status" value="1"/>
</dbReference>
<dbReference type="AlphaFoldDB" id="A0A1L9SUB4"/>
<evidence type="ECO:0000313" key="3">
    <source>
        <dbReference type="Proteomes" id="UP000184188"/>
    </source>
</evidence>
<dbReference type="CDD" id="cd05269">
    <property type="entry name" value="TMR_SDR_a"/>
    <property type="match status" value="1"/>
</dbReference>
<dbReference type="EMBL" id="KV878336">
    <property type="protein sequence ID" value="OJJ50788.1"/>
    <property type="molecule type" value="Genomic_DNA"/>
</dbReference>
<dbReference type="SUPFAM" id="SSF51735">
    <property type="entry name" value="NAD(P)-binding Rossmann-fold domains"/>
    <property type="match status" value="1"/>
</dbReference>
<evidence type="ECO:0000313" key="2">
    <source>
        <dbReference type="EMBL" id="OJJ50788.1"/>
    </source>
</evidence>
<dbReference type="PANTHER" id="PTHR47129:SF1">
    <property type="entry name" value="NMRA-LIKE DOMAIN-CONTAINING PROTEIN"/>
    <property type="match status" value="1"/>
</dbReference>
<organism evidence="2 3">
    <name type="scientific">Penicilliopsis zonata CBS 506.65</name>
    <dbReference type="NCBI Taxonomy" id="1073090"/>
    <lineage>
        <taxon>Eukaryota</taxon>
        <taxon>Fungi</taxon>
        <taxon>Dikarya</taxon>
        <taxon>Ascomycota</taxon>
        <taxon>Pezizomycotina</taxon>
        <taxon>Eurotiomycetes</taxon>
        <taxon>Eurotiomycetidae</taxon>
        <taxon>Eurotiales</taxon>
        <taxon>Aspergillaceae</taxon>
        <taxon>Penicilliopsis</taxon>
    </lineage>
</organism>
<proteinExistence type="predicted"/>
<feature type="domain" description="NmrA-like" evidence="1">
    <location>
        <begin position="6"/>
        <end position="258"/>
    </location>
</feature>
<dbReference type="OrthoDB" id="419598at2759"/>
<name>A0A1L9SUB4_9EURO</name>